<evidence type="ECO:0000256" key="2">
    <source>
        <dbReference type="ARBA" id="ARBA00023002"/>
    </source>
</evidence>
<dbReference type="Pfam" id="PF01408">
    <property type="entry name" value="GFO_IDH_MocA"/>
    <property type="match status" value="1"/>
</dbReference>
<evidence type="ECO:0000313" key="6">
    <source>
        <dbReference type="Proteomes" id="UP000230790"/>
    </source>
</evidence>
<reference evidence="5 6" key="1">
    <citation type="submission" date="2017-11" db="EMBL/GenBank/DDBJ databases">
        <title>Evolution of Phototrophy in the Chloroflexi Phylum Driven by Horizontal Gene Transfer.</title>
        <authorList>
            <person name="Ward L.M."/>
            <person name="Hemp J."/>
            <person name="Shih P.M."/>
            <person name="Mcglynn S.E."/>
            <person name="Fischer W."/>
        </authorList>
    </citation>
    <scope>NUCLEOTIDE SEQUENCE [LARGE SCALE GENOMIC DNA]</scope>
    <source>
        <strain evidence="5">JP3_7</strain>
    </source>
</reference>
<dbReference type="GO" id="GO:0016491">
    <property type="term" value="F:oxidoreductase activity"/>
    <property type="evidence" value="ECO:0007669"/>
    <property type="project" value="UniProtKB-KW"/>
</dbReference>
<gene>
    <name evidence="5" type="ORF">CUN48_05075</name>
</gene>
<dbReference type="PANTHER" id="PTHR43818">
    <property type="entry name" value="BCDNA.GH03377"/>
    <property type="match status" value="1"/>
</dbReference>
<dbReference type="GO" id="GO:0000166">
    <property type="term" value="F:nucleotide binding"/>
    <property type="evidence" value="ECO:0007669"/>
    <property type="project" value="InterPro"/>
</dbReference>
<protein>
    <recommendedName>
        <fullName evidence="7">Gfo/Idh/MocA family oxidoreductase</fullName>
    </recommendedName>
</protein>
<dbReference type="InterPro" id="IPR000683">
    <property type="entry name" value="Gfo/Idh/MocA-like_OxRdtase_N"/>
</dbReference>
<dbReference type="EMBL" id="PGTN01000023">
    <property type="protein sequence ID" value="PJF48139.1"/>
    <property type="molecule type" value="Genomic_DNA"/>
</dbReference>
<dbReference type="InterPro" id="IPR050463">
    <property type="entry name" value="Gfo/Idh/MocA_oxidrdct_glycsds"/>
</dbReference>
<organism evidence="5 6">
    <name type="scientific">Candidatus Thermofonsia Clade 3 bacterium</name>
    <dbReference type="NCBI Taxonomy" id="2364212"/>
    <lineage>
        <taxon>Bacteria</taxon>
        <taxon>Bacillati</taxon>
        <taxon>Chloroflexota</taxon>
        <taxon>Candidatus Thermofontia</taxon>
        <taxon>Candidatus Thermofonsia Clade 3</taxon>
    </lineage>
</organism>
<evidence type="ECO:0000259" key="4">
    <source>
        <dbReference type="Pfam" id="PF02894"/>
    </source>
</evidence>
<dbReference type="Pfam" id="PF02894">
    <property type="entry name" value="GFO_IDH_MocA_C"/>
    <property type="match status" value="1"/>
</dbReference>
<evidence type="ECO:0000256" key="1">
    <source>
        <dbReference type="ARBA" id="ARBA00010928"/>
    </source>
</evidence>
<sequence>MTLSFGLFGCGVMGQRHIKGMAKLRQAGCMRFSLEGVCDLIPSSAERAADLAAALLGKRPRVFASFAEMRAAIPLDGISITTLPDAHLDLGIEALQAGVHVMVEKPIALTVRQGRRLVDAARQAGRKLAVAENYRRDPINRLAKALIDAGAIGRPFLAVQASSGSGEFVVITPWRHLRRKCGIVVDMGVHYTDLLEYFLGPIEAVMGMNALVDAERKGADGARYPADAEDLSVGAVRFKSGALGNWMLSMAGRGAGYFHRAVYGDGGSLVIPMDRTGQPLQLTVRRDGSDVPLSEAEQLALAPDFVLDPATAALFGGERLSSYRMEFADIDANLIAIEYDDFASAILEDRPPEVDGVAGLRSLALVYGFLEADRLGRPVSLEDLLSGKASNYQDELEDVVEPS</sequence>
<dbReference type="PANTHER" id="PTHR43818:SF11">
    <property type="entry name" value="BCDNA.GH03377"/>
    <property type="match status" value="1"/>
</dbReference>
<comment type="similarity">
    <text evidence="1">Belongs to the Gfo/Idh/MocA family.</text>
</comment>
<dbReference type="Proteomes" id="UP000230790">
    <property type="component" value="Unassembled WGS sequence"/>
</dbReference>
<feature type="domain" description="Gfo/Idh/MocA-like oxidoreductase C-terminal" evidence="4">
    <location>
        <begin position="144"/>
        <end position="381"/>
    </location>
</feature>
<keyword evidence="2" id="KW-0560">Oxidoreductase</keyword>
<dbReference type="AlphaFoldDB" id="A0A2M8QEA8"/>
<dbReference type="InterPro" id="IPR036291">
    <property type="entry name" value="NAD(P)-bd_dom_sf"/>
</dbReference>
<dbReference type="Gene3D" id="3.30.360.10">
    <property type="entry name" value="Dihydrodipicolinate Reductase, domain 2"/>
    <property type="match status" value="1"/>
</dbReference>
<dbReference type="SUPFAM" id="SSF55347">
    <property type="entry name" value="Glyceraldehyde-3-phosphate dehydrogenase-like, C-terminal domain"/>
    <property type="match status" value="1"/>
</dbReference>
<evidence type="ECO:0008006" key="7">
    <source>
        <dbReference type="Google" id="ProtNLM"/>
    </source>
</evidence>
<evidence type="ECO:0000259" key="3">
    <source>
        <dbReference type="Pfam" id="PF01408"/>
    </source>
</evidence>
<comment type="caution">
    <text evidence="5">The sequence shown here is derived from an EMBL/GenBank/DDBJ whole genome shotgun (WGS) entry which is preliminary data.</text>
</comment>
<feature type="domain" description="Gfo/Idh/MocA-like oxidoreductase N-terminal" evidence="3">
    <location>
        <begin position="4"/>
        <end position="131"/>
    </location>
</feature>
<proteinExistence type="inferred from homology"/>
<evidence type="ECO:0000313" key="5">
    <source>
        <dbReference type="EMBL" id="PJF48139.1"/>
    </source>
</evidence>
<accession>A0A2M8QEA8</accession>
<name>A0A2M8QEA8_9CHLR</name>
<dbReference type="Gene3D" id="3.40.50.720">
    <property type="entry name" value="NAD(P)-binding Rossmann-like Domain"/>
    <property type="match status" value="1"/>
</dbReference>
<dbReference type="InterPro" id="IPR004104">
    <property type="entry name" value="Gfo/Idh/MocA-like_OxRdtase_C"/>
</dbReference>
<dbReference type="SUPFAM" id="SSF51735">
    <property type="entry name" value="NAD(P)-binding Rossmann-fold domains"/>
    <property type="match status" value="1"/>
</dbReference>